<feature type="compositionally biased region" description="Acidic residues" evidence="1">
    <location>
        <begin position="60"/>
        <end position="87"/>
    </location>
</feature>
<feature type="compositionally biased region" description="Basic residues" evidence="1">
    <location>
        <begin position="137"/>
        <end position="146"/>
    </location>
</feature>
<evidence type="ECO:0000313" key="3">
    <source>
        <dbReference type="Proteomes" id="UP000324222"/>
    </source>
</evidence>
<feature type="compositionally biased region" description="Basic and acidic residues" evidence="1">
    <location>
        <begin position="95"/>
        <end position="109"/>
    </location>
</feature>
<organism evidence="2 3">
    <name type="scientific">Portunus trituberculatus</name>
    <name type="common">Swimming crab</name>
    <name type="synonym">Neptunus trituberculatus</name>
    <dbReference type="NCBI Taxonomy" id="210409"/>
    <lineage>
        <taxon>Eukaryota</taxon>
        <taxon>Metazoa</taxon>
        <taxon>Ecdysozoa</taxon>
        <taxon>Arthropoda</taxon>
        <taxon>Crustacea</taxon>
        <taxon>Multicrustacea</taxon>
        <taxon>Malacostraca</taxon>
        <taxon>Eumalacostraca</taxon>
        <taxon>Eucarida</taxon>
        <taxon>Decapoda</taxon>
        <taxon>Pleocyemata</taxon>
        <taxon>Brachyura</taxon>
        <taxon>Eubrachyura</taxon>
        <taxon>Portunoidea</taxon>
        <taxon>Portunidae</taxon>
        <taxon>Portuninae</taxon>
        <taxon>Portunus</taxon>
    </lineage>
</organism>
<dbReference type="Proteomes" id="UP000324222">
    <property type="component" value="Unassembled WGS sequence"/>
</dbReference>
<reference evidence="2 3" key="1">
    <citation type="submission" date="2019-05" db="EMBL/GenBank/DDBJ databases">
        <title>Another draft genome of Portunus trituberculatus and its Hox gene families provides insights of decapod evolution.</title>
        <authorList>
            <person name="Jeong J.-H."/>
            <person name="Song I."/>
            <person name="Kim S."/>
            <person name="Choi T."/>
            <person name="Kim D."/>
            <person name="Ryu S."/>
            <person name="Kim W."/>
        </authorList>
    </citation>
    <scope>NUCLEOTIDE SEQUENCE [LARGE SCALE GENOMIC DNA]</scope>
    <source>
        <tissue evidence="2">Muscle</tissue>
    </source>
</reference>
<protein>
    <submittedName>
        <fullName evidence="2">Uncharacterized protein</fullName>
    </submittedName>
</protein>
<dbReference type="AlphaFoldDB" id="A0A5B7JRB0"/>
<feature type="region of interest" description="Disordered" evidence="1">
    <location>
        <begin position="127"/>
        <end position="146"/>
    </location>
</feature>
<evidence type="ECO:0000256" key="1">
    <source>
        <dbReference type="SAM" id="MobiDB-lite"/>
    </source>
</evidence>
<keyword evidence="3" id="KW-1185">Reference proteome</keyword>
<proteinExistence type="predicted"/>
<gene>
    <name evidence="2" type="ORF">E2C01_090094</name>
</gene>
<evidence type="ECO:0000313" key="2">
    <source>
        <dbReference type="EMBL" id="MPC94904.1"/>
    </source>
</evidence>
<name>A0A5B7JRB0_PORTR</name>
<dbReference type="EMBL" id="VSRR010100218">
    <property type="protein sequence ID" value="MPC94904.1"/>
    <property type="molecule type" value="Genomic_DNA"/>
</dbReference>
<accession>A0A5B7JRB0</accession>
<comment type="caution">
    <text evidence="2">The sequence shown here is derived from an EMBL/GenBank/DDBJ whole genome shotgun (WGS) entry which is preliminary data.</text>
</comment>
<feature type="region of interest" description="Disordered" evidence="1">
    <location>
        <begin position="60"/>
        <end position="118"/>
    </location>
</feature>
<sequence length="146" mass="16977">MEQPATSFFLLPPSFHVNALHDGIAPFTRLSNRDKGSHKRRDTYPDLVYLVFFLAVSQENIDDDDDNDDDDDDDDNDEDDDDDDDEDSYNKNKNNKAEGSRAPSREADISRQPVSYKEPDIHIHHFPYYLTSQLRAPHLRRPRGRE</sequence>